<dbReference type="Gene3D" id="3.30.830.10">
    <property type="entry name" value="Metalloenzyme, LuxS/M16 peptidase-like"/>
    <property type="match status" value="2"/>
</dbReference>
<dbReference type="GO" id="GO:0046872">
    <property type="term" value="F:metal ion binding"/>
    <property type="evidence" value="ECO:0007669"/>
    <property type="project" value="InterPro"/>
</dbReference>
<evidence type="ECO:0000256" key="1">
    <source>
        <dbReference type="SAM" id="SignalP"/>
    </source>
</evidence>
<feature type="domain" description="Peptidase M16 C-terminal" evidence="3">
    <location>
        <begin position="201"/>
        <end position="373"/>
    </location>
</feature>
<dbReference type="Proteomes" id="UP000480266">
    <property type="component" value="Unassembled WGS sequence"/>
</dbReference>
<protein>
    <submittedName>
        <fullName evidence="4">Insulinase family protein</fullName>
    </submittedName>
</protein>
<evidence type="ECO:0000313" key="5">
    <source>
        <dbReference type="Proteomes" id="UP000480266"/>
    </source>
</evidence>
<keyword evidence="1" id="KW-0732">Signal</keyword>
<keyword evidence="5" id="KW-1185">Reference proteome</keyword>
<evidence type="ECO:0000259" key="2">
    <source>
        <dbReference type="Pfam" id="PF00675"/>
    </source>
</evidence>
<dbReference type="Pfam" id="PF05193">
    <property type="entry name" value="Peptidase_M16_C"/>
    <property type="match status" value="1"/>
</dbReference>
<dbReference type="InterPro" id="IPR011765">
    <property type="entry name" value="Pept_M16_N"/>
</dbReference>
<reference evidence="4" key="1">
    <citation type="submission" date="2020-02" db="EMBL/GenBank/DDBJ databases">
        <title>Draft genome sequence of Candidatus Afipia apatlaquensis IBT-C3, a potential strain for decolorization of textile dyes.</title>
        <authorList>
            <person name="Sanchez-Reyes A."/>
            <person name="Breton-Deval L."/>
            <person name="Mangelson H."/>
            <person name="Sanchez-Flores A."/>
        </authorList>
    </citation>
    <scope>NUCLEOTIDE SEQUENCE [LARGE SCALE GENOMIC DNA]</scope>
    <source>
        <strain evidence="4">IBT-C3</strain>
    </source>
</reference>
<dbReference type="InterPro" id="IPR006311">
    <property type="entry name" value="TAT_signal"/>
</dbReference>
<dbReference type="AlphaFoldDB" id="A0A7C9RJZ8"/>
<evidence type="ECO:0000259" key="3">
    <source>
        <dbReference type="Pfam" id="PF05193"/>
    </source>
</evidence>
<dbReference type="InterPro" id="IPR011249">
    <property type="entry name" value="Metalloenz_LuxS/M16"/>
</dbReference>
<dbReference type="EMBL" id="JAAMRR010001464">
    <property type="protein sequence ID" value="NGX99037.1"/>
    <property type="molecule type" value="Genomic_DNA"/>
</dbReference>
<gene>
    <name evidence="4" type="ORF">G4V63_28690</name>
</gene>
<dbReference type="SUPFAM" id="SSF63411">
    <property type="entry name" value="LuxS/MPP-like metallohydrolase"/>
    <property type="match status" value="2"/>
</dbReference>
<feature type="signal peptide" evidence="1">
    <location>
        <begin position="1"/>
        <end position="23"/>
    </location>
</feature>
<sequence length="458" mass="49387">MIITRRHLPRLAAAFLVATSSFAALVTPASAAAKVQRVVSPGGIEAWFVQDATVPLVAMEYAFAGGSTQDPADKPGIGAFTANMLDEGAADLDSKTFHERLERRAIEMSFSVTRDYLRGSMRMLKENSDEAFGLLKLALTAARFDNEPLERVRAQMLSGARRETTNPVSIAGRKFWEQAYGNHPYARQPNGTLESLPTIHSADLKDYAQRVIAKDTLKIAVVGDITPEALGKLLDDTFGSLPAKGNLTPVPEVQAARPPLHTSAIVDVPQTSVNFGGPGIARNDPDFMAAYIVNHILGGGTLSTRLYKEVREKRGLVYSVSESLIWMKKSSLFAGSTATRADKAKETLDTITAEIARMGNDGPTQTELDEAKSFLKGSQMLALDTSSKFATALLQYQLDELGIDYIEKRNALVDAVTLQDTRRVAKRIWGQGLLSVSVGRAAQAAAPPQATGVAPKAN</sequence>
<accession>A0A7C9RJZ8</accession>
<comment type="caution">
    <text evidence="4">The sequence shown here is derived from an EMBL/GenBank/DDBJ whole genome shotgun (WGS) entry which is preliminary data.</text>
</comment>
<dbReference type="PANTHER" id="PTHR11851">
    <property type="entry name" value="METALLOPROTEASE"/>
    <property type="match status" value="1"/>
</dbReference>
<dbReference type="Pfam" id="PF00675">
    <property type="entry name" value="Peptidase_M16"/>
    <property type="match status" value="1"/>
</dbReference>
<proteinExistence type="predicted"/>
<dbReference type="PANTHER" id="PTHR11851:SF224">
    <property type="entry name" value="PROCESSING PROTEASE"/>
    <property type="match status" value="1"/>
</dbReference>
<dbReference type="PROSITE" id="PS51318">
    <property type="entry name" value="TAT"/>
    <property type="match status" value="1"/>
</dbReference>
<feature type="chain" id="PRO_5028900507" evidence="1">
    <location>
        <begin position="24"/>
        <end position="458"/>
    </location>
</feature>
<evidence type="ECO:0000313" key="4">
    <source>
        <dbReference type="EMBL" id="NGX99037.1"/>
    </source>
</evidence>
<organism evidence="4 5">
    <name type="scientific">Candidatus Afipia apatlaquensis</name>
    <dbReference type="NCBI Taxonomy" id="2712852"/>
    <lineage>
        <taxon>Bacteria</taxon>
        <taxon>Pseudomonadati</taxon>
        <taxon>Pseudomonadota</taxon>
        <taxon>Alphaproteobacteria</taxon>
        <taxon>Hyphomicrobiales</taxon>
        <taxon>Nitrobacteraceae</taxon>
        <taxon>Afipia</taxon>
    </lineage>
</organism>
<dbReference type="InterPro" id="IPR050361">
    <property type="entry name" value="MPP/UQCRC_Complex"/>
</dbReference>
<name>A0A7C9RJZ8_9BRAD</name>
<dbReference type="InterPro" id="IPR007863">
    <property type="entry name" value="Peptidase_M16_C"/>
</dbReference>
<feature type="domain" description="Peptidase M16 N-terminal" evidence="2">
    <location>
        <begin position="58"/>
        <end position="187"/>
    </location>
</feature>